<dbReference type="RefSeq" id="WP_041495277.1">
    <property type="nucleotide sequence ID" value="NZ_AP014548.1"/>
</dbReference>
<keyword evidence="3" id="KW-1185">Reference proteome</keyword>
<dbReference type="KEGG" id="nmf:NMS_0554"/>
<accession>W8VUF9</accession>
<dbReference type="EMBL" id="AP014548">
    <property type="protein sequence ID" value="BAO54563.1"/>
    <property type="molecule type" value="Genomic_DNA"/>
</dbReference>
<dbReference type="AlphaFoldDB" id="W8VUF9"/>
<feature type="transmembrane region" description="Helical" evidence="1">
    <location>
        <begin position="15"/>
        <end position="48"/>
    </location>
</feature>
<protein>
    <recommendedName>
        <fullName evidence="4">DUF4190 domain-containing protein</fullName>
    </recommendedName>
</protein>
<evidence type="ECO:0008006" key="4">
    <source>
        <dbReference type="Google" id="ProtNLM"/>
    </source>
</evidence>
<dbReference type="OrthoDB" id="1145222at2"/>
<sequence>MNEIQNKLPADPGAMILGIIALIISLIGCCCGILAIPTVIMSIIGLVWANKSVKAYKMAPDSYNPRSYSNVKSAKIVNIIALVLSVIGFVISLIWFGTAMLDPEGVFKKLENGDFKRQIDGFEDDGEVDEEIDTWKYEDAVDSTQVNQEVIEVEQVTDSI</sequence>
<keyword evidence="1" id="KW-0472">Membrane</keyword>
<keyword evidence="1" id="KW-0812">Transmembrane</keyword>
<dbReference type="HOGENOM" id="CLU_113700_0_0_10"/>
<dbReference type="Proteomes" id="UP000031760">
    <property type="component" value="Chromosome"/>
</dbReference>
<organism evidence="2 3">
    <name type="scientific">Nonlabens marinus S1-08</name>
    <dbReference type="NCBI Taxonomy" id="1454201"/>
    <lineage>
        <taxon>Bacteria</taxon>
        <taxon>Pseudomonadati</taxon>
        <taxon>Bacteroidota</taxon>
        <taxon>Flavobacteriia</taxon>
        <taxon>Flavobacteriales</taxon>
        <taxon>Flavobacteriaceae</taxon>
        <taxon>Nonlabens</taxon>
    </lineage>
</organism>
<evidence type="ECO:0000256" key="1">
    <source>
        <dbReference type="SAM" id="Phobius"/>
    </source>
</evidence>
<reference evidence="2 3" key="1">
    <citation type="journal article" date="2014" name="Proc. Natl. Acad. Sci. U.S.A.">
        <title>Functional characterization of flavobacteria rhodopsins reveals a unique class of light-driven chloride pump in bacteria.</title>
        <authorList>
            <person name="Yoshizawa S."/>
            <person name="Kumagai Y."/>
            <person name="Kim H."/>
            <person name="Ogura Y."/>
            <person name="Hayashi T."/>
            <person name="Iwasaki W."/>
            <person name="DeLong E.F."/>
            <person name="Kogure K."/>
        </authorList>
    </citation>
    <scope>NUCLEOTIDE SEQUENCE [LARGE SCALE GENOMIC DNA]</scope>
    <source>
        <strain evidence="2 3">S1-08</strain>
    </source>
</reference>
<proteinExistence type="predicted"/>
<gene>
    <name evidence="2" type="ORF">NMS_0554</name>
</gene>
<dbReference type="STRING" id="1454201.NMS_0554"/>
<name>W8VUF9_9FLAO</name>
<keyword evidence="1" id="KW-1133">Transmembrane helix</keyword>
<evidence type="ECO:0000313" key="2">
    <source>
        <dbReference type="EMBL" id="BAO54563.1"/>
    </source>
</evidence>
<evidence type="ECO:0000313" key="3">
    <source>
        <dbReference type="Proteomes" id="UP000031760"/>
    </source>
</evidence>
<dbReference type="PROSITE" id="PS51257">
    <property type="entry name" value="PROKAR_LIPOPROTEIN"/>
    <property type="match status" value="1"/>
</dbReference>
<feature type="transmembrane region" description="Helical" evidence="1">
    <location>
        <begin position="76"/>
        <end position="96"/>
    </location>
</feature>
<dbReference type="NCBIfam" id="NF040945">
    <property type="entry name" value="CCC_membrane"/>
    <property type="match status" value="1"/>
</dbReference>